<sequence>MKTSLLCFLVLVSFVGCDKTDVNARAKCTDYLTNVLRAKNQLRGEWKLTTVYAMIPNPIVPDVKLVVDKTYITVWETGRQTDQYRYTIEKTPFKTLQLKTDSHPQTTWWSVYNPAMRLCQNRLVLDTGMASDNPGYEFERIR</sequence>
<evidence type="ECO:0000313" key="2">
    <source>
        <dbReference type="Proteomes" id="UP000274271"/>
    </source>
</evidence>
<dbReference type="RefSeq" id="WP_124903010.1">
    <property type="nucleotide sequence ID" value="NZ_RQJP01000001.1"/>
</dbReference>
<dbReference type="PROSITE" id="PS51257">
    <property type="entry name" value="PROKAR_LIPOPROTEIN"/>
    <property type="match status" value="1"/>
</dbReference>
<accession>A0A3P1CUC9</accession>
<organism evidence="1 2">
    <name type="scientific">Larkinella knui</name>
    <dbReference type="NCBI Taxonomy" id="2025310"/>
    <lineage>
        <taxon>Bacteria</taxon>
        <taxon>Pseudomonadati</taxon>
        <taxon>Bacteroidota</taxon>
        <taxon>Cytophagia</taxon>
        <taxon>Cytophagales</taxon>
        <taxon>Spirosomataceae</taxon>
        <taxon>Larkinella</taxon>
    </lineage>
</organism>
<proteinExistence type="predicted"/>
<dbReference type="EMBL" id="RQJP01000001">
    <property type="protein sequence ID" value="RRB16922.1"/>
    <property type="molecule type" value="Genomic_DNA"/>
</dbReference>
<name>A0A3P1CUC9_9BACT</name>
<dbReference type="AlphaFoldDB" id="A0A3P1CUC9"/>
<evidence type="ECO:0000313" key="1">
    <source>
        <dbReference type="EMBL" id="RRB16922.1"/>
    </source>
</evidence>
<dbReference type="OrthoDB" id="960132at2"/>
<gene>
    <name evidence="1" type="ORF">EHT87_01130</name>
</gene>
<keyword evidence="2" id="KW-1185">Reference proteome</keyword>
<comment type="caution">
    <text evidence="1">The sequence shown here is derived from an EMBL/GenBank/DDBJ whole genome shotgun (WGS) entry which is preliminary data.</text>
</comment>
<protein>
    <recommendedName>
        <fullName evidence="3">Lipocalin-like domain-containing protein</fullName>
    </recommendedName>
</protein>
<reference evidence="1 2" key="1">
    <citation type="submission" date="2018-11" db="EMBL/GenBank/DDBJ databases">
        <authorList>
            <person name="Zhou Z."/>
            <person name="Wang G."/>
        </authorList>
    </citation>
    <scope>NUCLEOTIDE SEQUENCE [LARGE SCALE GENOMIC DNA]</scope>
    <source>
        <strain evidence="1 2">KCTC42998</strain>
    </source>
</reference>
<dbReference type="Proteomes" id="UP000274271">
    <property type="component" value="Unassembled WGS sequence"/>
</dbReference>
<evidence type="ECO:0008006" key="3">
    <source>
        <dbReference type="Google" id="ProtNLM"/>
    </source>
</evidence>